<feature type="chain" id="PRO_5013348290" evidence="2">
    <location>
        <begin position="24"/>
        <end position="425"/>
    </location>
</feature>
<protein>
    <submittedName>
        <fullName evidence="3">Uncharacterized protein</fullName>
    </submittedName>
</protein>
<evidence type="ECO:0000256" key="2">
    <source>
        <dbReference type="SAM" id="SignalP"/>
    </source>
</evidence>
<evidence type="ECO:0000313" key="4">
    <source>
        <dbReference type="Proteomes" id="UP000215335"/>
    </source>
</evidence>
<dbReference type="Proteomes" id="UP000215335">
    <property type="component" value="Unassembled WGS sequence"/>
</dbReference>
<organism evidence="3 4">
    <name type="scientific">Trichomalopsis sarcophagae</name>
    <dbReference type="NCBI Taxonomy" id="543379"/>
    <lineage>
        <taxon>Eukaryota</taxon>
        <taxon>Metazoa</taxon>
        <taxon>Ecdysozoa</taxon>
        <taxon>Arthropoda</taxon>
        <taxon>Hexapoda</taxon>
        <taxon>Insecta</taxon>
        <taxon>Pterygota</taxon>
        <taxon>Neoptera</taxon>
        <taxon>Endopterygota</taxon>
        <taxon>Hymenoptera</taxon>
        <taxon>Apocrita</taxon>
        <taxon>Proctotrupomorpha</taxon>
        <taxon>Chalcidoidea</taxon>
        <taxon>Pteromalidae</taxon>
        <taxon>Pteromalinae</taxon>
        <taxon>Trichomalopsis</taxon>
    </lineage>
</organism>
<comment type="caution">
    <text evidence="3">The sequence shown here is derived from an EMBL/GenBank/DDBJ whole genome shotgun (WGS) entry which is preliminary data.</text>
</comment>
<dbReference type="STRING" id="543379.A0A232FLY6"/>
<dbReference type="EMBL" id="NNAY01000052">
    <property type="protein sequence ID" value="OXU31519.1"/>
    <property type="molecule type" value="Genomic_DNA"/>
</dbReference>
<dbReference type="OrthoDB" id="8035982at2759"/>
<evidence type="ECO:0000313" key="3">
    <source>
        <dbReference type="EMBL" id="OXU31519.1"/>
    </source>
</evidence>
<evidence type="ECO:0000256" key="1">
    <source>
        <dbReference type="SAM" id="MobiDB-lite"/>
    </source>
</evidence>
<gene>
    <name evidence="3" type="ORF">TSAR_014223</name>
</gene>
<feature type="signal peptide" evidence="2">
    <location>
        <begin position="1"/>
        <end position="23"/>
    </location>
</feature>
<keyword evidence="2" id="KW-0732">Signal</keyword>
<feature type="region of interest" description="Disordered" evidence="1">
    <location>
        <begin position="342"/>
        <end position="364"/>
    </location>
</feature>
<feature type="compositionally biased region" description="Polar residues" evidence="1">
    <location>
        <begin position="122"/>
        <end position="145"/>
    </location>
</feature>
<keyword evidence="4" id="KW-1185">Reference proteome</keyword>
<reference evidence="3 4" key="1">
    <citation type="journal article" date="2017" name="Curr. Biol.">
        <title>The Evolution of Venom by Co-option of Single-Copy Genes.</title>
        <authorList>
            <person name="Martinson E.O."/>
            <person name="Mrinalini"/>
            <person name="Kelkar Y.D."/>
            <person name="Chang C.H."/>
            <person name="Werren J.H."/>
        </authorList>
    </citation>
    <scope>NUCLEOTIDE SEQUENCE [LARGE SCALE GENOMIC DNA]</scope>
    <source>
        <strain evidence="3 4">Alberta</strain>
        <tissue evidence="3">Whole body</tissue>
    </source>
</reference>
<accession>A0A232FLY6</accession>
<proteinExistence type="predicted"/>
<feature type="compositionally biased region" description="Basic residues" evidence="1">
    <location>
        <begin position="101"/>
        <end position="116"/>
    </location>
</feature>
<name>A0A232FLY6_9HYME</name>
<dbReference type="AlphaFoldDB" id="A0A232FLY6"/>
<feature type="region of interest" description="Disordered" evidence="1">
    <location>
        <begin position="99"/>
        <end position="145"/>
    </location>
</feature>
<sequence>MSPLTHLRALIICSSLSLPFLQSSVVASSQRSCLSSSHHRKSRGCEKLNRFLQDVLKVQNDLSWIDQMAGILRSKNMFSASPVLQEKINAMFFTAKNQNKMNKRRKRHSNHRSKLRLKTESHNIQLKSSNPGYENASSQNFNPATSEIPTATTTEPLEKVLQSINVFPVDSTDPIALKSGDDSAESDDDFFEGIRLRRALKSISEGGDSRVNNFTKLLLMENEGDKSQMNRALHGDLAKEIVNAIFDQMKNREAFHKMTNFGYEYDVKPQDSIVIDNMYRRERDFETDDATASITKKLMTVVQQLISEEIEKKSCPAIPPDLQDFLQWLVQVESIDRKDSETLNVKQEQSMTNNNPGDGSSSISDLNEWYTKAETLKSLLNEYEGLSKREKNKVRAIHEYLVTRLEFVEAYLETFKSHPLHGINS</sequence>